<organism evidence="2 3">
    <name type="scientific">Anser brachyrhynchus</name>
    <name type="common">Pink-footed goose</name>
    <dbReference type="NCBI Taxonomy" id="132585"/>
    <lineage>
        <taxon>Eukaryota</taxon>
        <taxon>Metazoa</taxon>
        <taxon>Chordata</taxon>
        <taxon>Craniata</taxon>
        <taxon>Vertebrata</taxon>
        <taxon>Euteleostomi</taxon>
        <taxon>Archelosauria</taxon>
        <taxon>Archosauria</taxon>
        <taxon>Dinosauria</taxon>
        <taxon>Saurischia</taxon>
        <taxon>Theropoda</taxon>
        <taxon>Coelurosauria</taxon>
        <taxon>Aves</taxon>
        <taxon>Neognathae</taxon>
        <taxon>Galloanserae</taxon>
        <taxon>Anseriformes</taxon>
        <taxon>Anatidae</taxon>
        <taxon>Anserinae</taxon>
        <taxon>Anser</taxon>
    </lineage>
</organism>
<accession>A0A8B9BVM0</accession>
<feature type="region of interest" description="Disordered" evidence="1">
    <location>
        <begin position="27"/>
        <end position="49"/>
    </location>
</feature>
<proteinExistence type="predicted"/>
<sequence length="49" mass="5544">MGNNDKIFILSTPVLLQVAQVSPQSLRMPPVCQHGTGSKWRGWHRSRTQ</sequence>
<reference evidence="2" key="2">
    <citation type="submission" date="2025-09" db="UniProtKB">
        <authorList>
            <consortium name="Ensembl"/>
        </authorList>
    </citation>
    <scope>IDENTIFICATION</scope>
</reference>
<reference evidence="2" key="1">
    <citation type="submission" date="2025-08" db="UniProtKB">
        <authorList>
            <consortium name="Ensembl"/>
        </authorList>
    </citation>
    <scope>IDENTIFICATION</scope>
</reference>
<keyword evidence="3" id="KW-1185">Reference proteome</keyword>
<evidence type="ECO:0000313" key="2">
    <source>
        <dbReference type="Ensembl" id="ENSABRP00000010342.1"/>
    </source>
</evidence>
<evidence type="ECO:0000256" key="1">
    <source>
        <dbReference type="SAM" id="MobiDB-lite"/>
    </source>
</evidence>
<protein>
    <submittedName>
        <fullName evidence="2">Uncharacterized protein</fullName>
    </submittedName>
</protein>
<dbReference type="Ensembl" id="ENSABRT00000014780.1">
    <property type="protein sequence ID" value="ENSABRP00000010342.1"/>
    <property type="gene ID" value="ENSABRG00000009288.1"/>
</dbReference>
<name>A0A8B9BVM0_9AVES</name>
<dbReference type="AlphaFoldDB" id="A0A8B9BVM0"/>
<dbReference type="Proteomes" id="UP000694426">
    <property type="component" value="Unplaced"/>
</dbReference>
<evidence type="ECO:0000313" key="3">
    <source>
        <dbReference type="Proteomes" id="UP000694426"/>
    </source>
</evidence>